<dbReference type="Gramene" id="rna-AYBTSS11_LOCUS13177">
    <property type="protein sequence ID" value="CAJ1948418.1"/>
    <property type="gene ID" value="gene-AYBTSS11_LOCUS13177"/>
</dbReference>
<protein>
    <submittedName>
        <fullName evidence="1">Uncharacterized protein</fullName>
    </submittedName>
</protein>
<name>A0AA86VY59_9FABA</name>
<keyword evidence="2" id="KW-1185">Reference proteome</keyword>
<organism evidence="1 2">
    <name type="scientific">Sphenostylis stenocarpa</name>
    <dbReference type="NCBI Taxonomy" id="92480"/>
    <lineage>
        <taxon>Eukaryota</taxon>
        <taxon>Viridiplantae</taxon>
        <taxon>Streptophyta</taxon>
        <taxon>Embryophyta</taxon>
        <taxon>Tracheophyta</taxon>
        <taxon>Spermatophyta</taxon>
        <taxon>Magnoliopsida</taxon>
        <taxon>eudicotyledons</taxon>
        <taxon>Gunneridae</taxon>
        <taxon>Pentapetalae</taxon>
        <taxon>rosids</taxon>
        <taxon>fabids</taxon>
        <taxon>Fabales</taxon>
        <taxon>Fabaceae</taxon>
        <taxon>Papilionoideae</taxon>
        <taxon>50 kb inversion clade</taxon>
        <taxon>NPAAA clade</taxon>
        <taxon>indigoferoid/millettioid clade</taxon>
        <taxon>Phaseoleae</taxon>
        <taxon>Sphenostylis</taxon>
    </lineage>
</organism>
<evidence type="ECO:0000313" key="1">
    <source>
        <dbReference type="EMBL" id="CAJ1948418.1"/>
    </source>
</evidence>
<proteinExistence type="predicted"/>
<dbReference type="AlphaFoldDB" id="A0AA86VY59"/>
<evidence type="ECO:0000313" key="2">
    <source>
        <dbReference type="Proteomes" id="UP001189624"/>
    </source>
</evidence>
<dbReference type="Proteomes" id="UP001189624">
    <property type="component" value="Chromosome 4"/>
</dbReference>
<feature type="non-terminal residue" evidence="1">
    <location>
        <position position="74"/>
    </location>
</feature>
<reference evidence="1" key="1">
    <citation type="submission" date="2023-10" db="EMBL/GenBank/DDBJ databases">
        <authorList>
            <person name="Domelevo Entfellner J.-B."/>
        </authorList>
    </citation>
    <scope>NUCLEOTIDE SEQUENCE</scope>
</reference>
<accession>A0AA86VY59</accession>
<gene>
    <name evidence="1" type="ORF">AYBTSS11_LOCUS13177</name>
</gene>
<dbReference type="EMBL" id="OY731401">
    <property type="protein sequence ID" value="CAJ1948418.1"/>
    <property type="molecule type" value="Genomic_DNA"/>
</dbReference>
<sequence>MESIKIVQRTETSNEWEDGWCATHTWQEPPMRVGYTDYTRDITRTFYASFKGVHTFLRASFCTKIHISVNINTY</sequence>